<name>A0ABP8KMY8_9MICO</name>
<dbReference type="PANTHER" id="PTHR39428:SF3">
    <property type="entry name" value="DEAZAFLAVIN-DEPENDENT NITROREDUCTASE"/>
    <property type="match status" value="1"/>
</dbReference>
<sequence length="163" mass="18213">MAASLNRVGARLLRTPRLARAPIWLYRHRLGWLMGPRVLMLEHRGRSSGAARFVCLEVVDRPSADMIVVASGFGTRAQWYRNLQANPTCRVSVGWDSGAPALARPMSEDESAATLMRYEQAHPRAWRTLRGVIEEATSRPVIGLPMVELRLRPHEESSATRSG</sequence>
<reference evidence="4" key="1">
    <citation type="journal article" date="2019" name="Int. J. Syst. Evol. Microbiol.">
        <title>The Global Catalogue of Microorganisms (GCM) 10K type strain sequencing project: providing services to taxonomists for standard genome sequencing and annotation.</title>
        <authorList>
            <consortium name="The Broad Institute Genomics Platform"/>
            <consortium name="The Broad Institute Genome Sequencing Center for Infectious Disease"/>
            <person name="Wu L."/>
            <person name="Ma J."/>
        </authorList>
    </citation>
    <scope>NUCLEOTIDE SEQUENCE [LARGE SCALE GENOMIC DNA]</scope>
    <source>
        <strain evidence="4">JCM 17809</strain>
    </source>
</reference>
<evidence type="ECO:0008006" key="5">
    <source>
        <dbReference type="Google" id="ProtNLM"/>
    </source>
</evidence>
<dbReference type="RefSeq" id="WP_345207374.1">
    <property type="nucleotide sequence ID" value="NZ_BAABGM010000019.1"/>
</dbReference>
<keyword evidence="4" id="KW-1185">Reference proteome</keyword>
<dbReference type="Gene3D" id="2.30.110.10">
    <property type="entry name" value="Electron Transport, Fmn-binding Protein, Chain A"/>
    <property type="match status" value="1"/>
</dbReference>
<comment type="caution">
    <text evidence="3">The sequence shown here is derived from an EMBL/GenBank/DDBJ whole genome shotgun (WGS) entry which is preliminary data.</text>
</comment>
<dbReference type="Proteomes" id="UP001500945">
    <property type="component" value="Unassembled WGS sequence"/>
</dbReference>
<dbReference type="EMBL" id="BAABGM010000019">
    <property type="protein sequence ID" value="GAA4410198.1"/>
    <property type="molecule type" value="Genomic_DNA"/>
</dbReference>
<dbReference type="InterPro" id="IPR012349">
    <property type="entry name" value="Split_barrel_FMN-bd"/>
</dbReference>
<dbReference type="NCBIfam" id="TIGR00026">
    <property type="entry name" value="hi_GC_TIGR00026"/>
    <property type="match status" value="1"/>
</dbReference>
<protein>
    <recommendedName>
        <fullName evidence="5">Nitroreductase family deazaflavin-dependent oxidoreductase</fullName>
    </recommendedName>
</protein>
<proteinExistence type="inferred from homology"/>
<evidence type="ECO:0000256" key="2">
    <source>
        <dbReference type="ARBA" id="ARBA00049106"/>
    </source>
</evidence>
<evidence type="ECO:0000256" key="1">
    <source>
        <dbReference type="ARBA" id="ARBA00008710"/>
    </source>
</evidence>
<dbReference type="InterPro" id="IPR004378">
    <property type="entry name" value="F420H2_quin_Rdtase"/>
</dbReference>
<evidence type="ECO:0000313" key="4">
    <source>
        <dbReference type="Proteomes" id="UP001500945"/>
    </source>
</evidence>
<dbReference type="PANTHER" id="PTHR39428">
    <property type="entry name" value="F420H(2)-DEPENDENT QUINONE REDUCTASE RV1261C"/>
    <property type="match status" value="1"/>
</dbReference>
<accession>A0ABP8KMY8</accession>
<organism evidence="3 4">
    <name type="scientific">Fodinibacter luteus</name>
    <dbReference type="NCBI Taxonomy" id="552064"/>
    <lineage>
        <taxon>Bacteria</taxon>
        <taxon>Bacillati</taxon>
        <taxon>Actinomycetota</taxon>
        <taxon>Actinomycetes</taxon>
        <taxon>Micrococcales</taxon>
        <taxon>Intrasporangiaceae</taxon>
        <taxon>Fodinibacter (ex Wang et al. 2009)</taxon>
    </lineage>
</organism>
<comment type="similarity">
    <text evidence="1">Belongs to the F420H(2)-dependent quinone reductase family.</text>
</comment>
<comment type="catalytic activity">
    <reaction evidence="2">
        <text>oxidized coenzyme F420-(gamma-L-Glu)(n) + a quinol + H(+) = reduced coenzyme F420-(gamma-L-Glu)(n) + a quinone</text>
        <dbReference type="Rhea" id="RHEA:39663"/>
        <dbReference type="Rhea" id="RHEA-COMP:12939"/>
        <dbReference type="Rhea" id="RHEA-COMP:14378"/>
        <dbReference type="ChEBI" id="CHEBI:15378"/>
        <dbReference type="ChEBI" id="CHEBI:24646"/>
        <dbReference type="ChEBI" id="CHEBI:132124"/>
        <dbReference type="ChEBI" id="CHEBI:133980"/>
        <dbReference type="ChEBI" id="CHEBI:139511"/>
    </reaction>
</comment>
<dbReference type="Pfam" id="PF04075">
    <property type="entry name" value="F420H2_quin_red"/>
    <property type="match status" value="1"/>
</dbReference>
<evidence type="ECO:0000313" key="3">
    <source>
        <dbReference type="EMBL" id="GAA4410198.1"/>
    </source>
</evidence>
<gene>
    <name evidence="3" type="ORF">GCM10023168_29660</name>
</gene>